<evidence type="ECO:0000256" key="2">
    <source>
        <dbReference type="ARBA" id="ARBA00023002"/>
    </source>
</evidence>
<protein>
    <submittedName>
        <fullName evidence="5">NAD(P)/FAD-dependent oxidoreductase</fullName>
    </submittedName>
</protein>
<gene>
    <name evidence="5" type="ORF">GCM10022288_11380</name>
</gene>
<evidence type="ECO:0000256" key="1">
    <source>
        <dbReference type="ARBA" id="ARBA00022630"/>
    </source>
</evidence>
<dbReference type="Proteomes" id="UP001500213">
    <property type="component" value="Unassembled WGS sequence"/>
</dbReference>
<dbReference type="SUPFAM" id="SSF51905">
    <property type="entry name" value="FAD/NAD(P)-binding domain"/>
    <property type="match status" value="1"/>
</dbReference>
<dbReference type="PRINTS" id="PR00469">
    <property type="entry name" value="PNDRDTASEII"/>
</dbReference>
<dbReference type="PANTHER" id="PTHR48105">
    <property type="entry name" value="THIOREDOXIN REDUCTASE 1-RELATED-RELATED"/>
    <property type="match status" value="1"/>
</dbReference>
<organism evidence="5 6">
    <name type="scientific">Gryllotalpicola kribbensis</name>
    <dbReference type="NCBI Taxonomy" id="993084"/>
    <lineage>
        <taxon>Bacteria</taxon>
        <taxon>Bacillati</taxon>
        <taxon>Actinomycetota</taxon>
        <taxon>Actinomycetes</taxon>
        <taxon>Micrococcales</taxon>
        <taxon>Microbacteriaceae</taxon>
        <taxon>Gryllotalpicola</taxon>
    </lineage>
</organism>
<keyword evidence="1" id="KW-0285">Flavoprotein</keyword>
<dbReference type="EMBL" id="BAABBX010000008">
    <property type="protein sequence ID" value="GAA4186984.1"/>
    <property type="molecule type" value="Genomic_DNA"/>
</dbReference>
<dbReference type="RefSeq" id="WP_344774733.1">
    <property type="nucleotide sequence ID" value="NZ_BAABBX010000008.1"/>
</dbReference>
<accession>A0ABP8AP89</accession>
<comment type="caution">
    <text evidence="5">The sequence shown here is derived from an EMBL/GenBank/DDBJ whole genome shotgun (WGS) entry which is preliminary data.</text>
</comment>
<evidence type="ECO:0000313" key="6">
    <source>
        <dbReference type="Proteomes" id="UP001500213"/>
    </source>
</evidence>
<dbReference type="InterPro" id="IPR023753">
    <property type="entry name" value="FAD/NAD-binding_dom"/>
</dbReference>
<dbReference type="InterPro" id="IPR050097">
    <property type="entry name" value="Ferredoxin-NADP_redctase_2"/>
</dbReference>
<keyword evidence="6" id="KW-1185">Reference proteome</keyword>
<proteinExistence type="predicted"/>
<keyword evidence="2" id="KW-0560">Oxidoreductase</keyword>
<reference evidence="6" key="1">
    <citation type="journal article" date="2019" name="Int. J. Syst. Evol. Microbiol.">
        <title>The Global Catalogue of Microorganisms (GCM) 10K type strain sequencing project: providing services to taxonomists for standard genome sequencing and annotation.</title>
        <authorList>
            <consortium name="The Broad Institute Genomics Platform"/>
            <consortium name="The Broad Institute Genome Sequencing Center for Infectious Disease"/>
            <person name="Wu L."/>
            <person name="Ma J."/>
        </authorList>
    </citation>
    <scope>NUCLEOTIDE SEQUENCE [LARGE SCALE GENOMIC DNA]</scope>
    <source>
        <strain evidence="6">JCM 17593</strain>
    </source>
</reference>
<evidence type="ECO:0000313" key="5">
    <source>
        <dbReference type="EMBL" id="GAA4186984.1"/>
    </source>
</evidence>
<sequence length="314" mass="32909">MTDSQPDVVIIGAGPAGLTAGLNLVRARRSVLMVDTNRPRHAPTLRSHGTLGLDGIPPLELRKIGREQFLAYPGAAHTNGRVEAVGADLTVTVSGLRGDPDLELRPRAVLVATGLSEVLPDVENLRAYYGTALHSCIECDAYEKSGQSLALIGSGPDLAARALEIAHWAPDLIVFAPALGGDDEERLMAAGIRVEREPVAAIEGEKAVMTGVRLASGRVVAREAGFVRPEWIPQASFLAEADAARDELGRLVVDARFRTTVPGLYAAGDVTAREPMQIAVAAGEGAVVARTIHLDLLGGLADSAPDFRDGGSIG</sequence>
<name>A0ABP8AP89_9MICO</name>
<evidence type="ECO:0000259" key="4">
    <source>
        <dbReference type="Pfam" id="PF07992"/>
    </source>
</evidence>
<dbReference type="Gene3D" id="3.50.50.60">
    <property type="entry name" value="FAD/NAD(P)-binding domain"/>
    <property type="match status" value="2"/>
</dbReference>
<dbReference type="InterPro" id="IPR036188">
    <property type="entry name" value="FAD/NAD-bd_sf"/>
</dbReference>
<feature type="domain" description="FAD/NAD(P)-binding" evidence="4">
    <location>
        <begin position="7"/>
        <end position="285"/>
    </location>
</feature>
<dbReference type="Pfam" id="PF07992">
    <property type="entry name" value="Pyr_redox_2"/>
    <property type="match status" value="1"/>
</dbReference>
<evidence type="ECO:0000256" key="3">
    <source>
        <dbReference type="ARBA" id="ARBA00048132"/>
    </source>
</evidence>
<comment type="catalytic activity">
    <reaction evidence="3">
        <text>[thioredoxin]-dithiol + NADP(+) = [thioredoxin]-disulfide + NADPH + H(+)</text>
        <dbReference type="Rhea" id="RHEA:20345"/>
        <dbReference type="Rhea" id="RHEA-COMP:10698"/>
        <dbReference type="Rhea" id="RHEA-COMP:10700"/>
        <dbReference type="ChEBI" id="CHEBI:15378"/>
        <dbReference type="ChEBI" id="CHEBI:29950"/>
        <dbReference type="ChEBI" id="CHEBI:50058"/>
        <dbReference type="ChEBI" id="CHEBI:57783"/>
        <dbReference type="ChEBI" id="CHEBI:58349"/>
        <dbReference type="EC" id="1.8.1.9"/>
    </reaction>
</comment>
<dbReference type="PRINTS" id="PR00368">
    <property type="entry name" value="FADPNR"/>
</dbReference>